<dbReference type="InterPro" id="IPR000847">
    <property type="entry name" value="LysR_HTH_N"/>
</dbReference>
<dbReference type="GO" id="GO:0003677">
    <property type="term" value="F:DNA binding"/>
    <property type="evidence" value="ECO:0007669"/>
    <property type="project" value="UniProtKB-KW"/>
</dbReference>
<gene>
    <name evidence="6" type="ORF">OD750_006650</name>
</gene>
<evidence type="ECO:0000256" key="4">
    <source>
        <dbReference type="ARBA" id="ARBA00023163"/>
    </source>
</evidence>
<dbReference type="GO" id="GO:0003700">
    <property type="term" value="F:DNA-binding transcription factor activity"/>
    <property type="evidence" value="ECO:0007669"/>
    <property type="project" value="InterPro"/>
</dbReference>
<dbReference type="InterPro" id="IPR036388">
    <property type="entry name" value="WH-like_DNA-bd_sf"/>
</dbReference>
<dbReference type="Gene3D" id="1.10.10.10">
    <property type="entry name" value="Winged helix-like DNA-binding domain superfamily/Winged helix DNA-binding domain"/>
    <property type="match status" value="1"/>
</dbReference>
<comment type="caution">
    <text evidence="6">The sequence shown here is derived from an EMBL/GenBank/DDBJ whole genome shotgun (WGS) entry which is preliminary data.</text>
</comment>
<dbReference type="InterPro" id="IPR050176">
    <property type="entry name" value="LTTR"/>
</dbReference>
<comment type="similarity">
    <text evidence="1">Belongs to the LysR transcriptional regulatory family.</text>
</comment>
<evidence type="ECO:0000256" key="3">
    <source>
        <dbReference type="ARBA" id="ARBA00023125"/>
    </source>
</evidence>
<reference evidence="6" key="1">
    <citation type="submission" date="2023-02" db="EMBL/GenBank/DDBJ databases">
        <title>Tahibacter soli sp. nov. isolated from soil.</title>
        <authorList>
            <person name="Baek J.H."/>
            <person name="Lee J.K."/>
            <person name="Choi D.G."/>
            <person name="Jeon C.O."/>
        </authorList>
    </citation>
    <scope>NUCLEOTIDE SEQUENCE</scope>
    <source>
        <strain evidence="6">BL</strain>
    </source>
</reference>
<keyword evidence="2" id="KW-0805">Transcription regulation</keyword>
<dbReference type="SUPFAM" id="SSF53850">
    <property type="entry name" value="Periplasmic binding protein-like II"/>
    <property type="match status" value="1"/>
</dbReference>
<evidence type="ECO:0000259" key="5">
    <source>
        <dbReference type="PROSITE" id="PS50931"/>
    </source>
</evidence>
<proteinExistence type="inferred from homology"/>
<sequence>MRSPLSSPLLESFLVLARELNFSRAADLLHITQPALTKRIQNLEALLGQPLLIRQYGALELTEPGRILQRYGAALEHQEHELLQSLVGGSRSGPLAGFFRFVTYSSALRSVVLPALAHLMRDHPKVMCQLFKAEVEVLHDMLIDGKVDFCISLSECERAGIENVPLGVERDVLIESSRHTNRETCYIDHDPRDNFTEKFFLSQTGSTVPRMERSYFDDIYGLIDAVGEGLGRAVVPVHLLDPSMPVRVVPGFRPYEVPVFLHYHRQPYYTRLHQAVIDTLTTHSESLMTVNRVGLDLATAVADDALVGAKRRRRQRAPQV</sequence>
<keyword evidence="3" id="KW-0238">DNA-binding</keyword>
<evidence type="ECO:0000313" key="6">
    <source>
        <dbReference type="EMBL" id="MDC8012224.1"/>
    </source>
</evidence>
<dbReference type="AlphaFoldDB" id="A0A9X4BJI9"/>
<dbReference type="InterPro" id="IPR036390">
    <property type="entry name" value="WH_DNA-bd_sf"/>
</dbReference>
<evidence type="ECO:0000313" key="7">
    <source>
        <dbReference type="Proteomes" id="UP001139971"/>
    </source>
</evidence>
<feature type="domain" description="HTH lysR-type" evidence="5">
    <location>
        <begin position="5"/>
        <end position="62"/>
    </location>
</feature>
<evidence type="ECO:0000256" key="2">
    <source>
        <dbReference type="ARBA" id="ARBA00023015"/>
    </source>
</evidence>
<keyword evidence="7" id="KW-1185">Reference proteome</keyword>
<dbReference type="Pfam" id="PF03466">
    <property type="entry name" value="LysR_substrate"/>
    <property type="match status" value="1"/>
</dbReference>
<protein>
    <submittedName>
        <fullName evidence="6">LysR family transcriptional regulator</fullName>
    </submittedName>
</protein>
<accession>A0A9X4BJI9</accession>
<dbReference type="SUPFAM" id="SSF46785">
    <property type="entry name" value="Winged helix' DNA-binding domain"/>
    <property type="match status" value="1"/>
</dbReference>
<name>A0A9X4BJI9_9GAMM</name>
<evidence type="ECO:0000256" key="1">
    <source>
        <dbReference type="ARBA" id="ARBA00009437"/>
    </source>
</evidence>
<dbReference type="Proteomes" id="UP001139971">
    <property type="component" value="Unassembled WGS sequence"/>
</dbReference>
<dbReference type="PANTHER" id="PTHR30579:SF2">
    <property type="entry name" value="HTH-TYPE TRANSCRIPTIONAL REGULATOR ARGP"/>
    <property type="match status" value="1"/>
</dbReference>
<dbReference type="PANTHER" id="PTHR30579">
    <property type="entry name" value="TRANSCRIPTIONAL REGULATOR"/>
    <property type="match status" value="1"/>
</dbReference>
<dbReference type="PROSITE" id="PS50931">
    <property type="entry name" value="HTH_LYSR"/>
    <property type="match status" value="1"/>
</dbReference>
<dbReference type="InterPro" id="IPR005119">
    <property type="entry name" value="LysR_subst-bd"/>
</dbReference>
<organism evidence="6 7">
    <name type="scientific">Tahibacter soli</name>
    <dbReference type="NCBI Taxonomy" id="2983605"/>
    <lineage>
        <taxon>Bacteria</taxon>
        <taxon>Pseudomonadati</taxon>
        <taxon>Pseudomonadota</taxon>
        <taxon>Gammaproteobacteria</taxon>
        <taxon>Lysobacterales</taxon>
        <taxon>Rhodanobacteraceae</taxon>
        <taxon>Tahibacter</taxon>
    </lineage>
</organism>
<keyword evidence="4" id="KW-0804">Transcription</keyword>
<dbReference type="EMBL" id="JAOVZO020000003">
    <property type="protein sequence ID" value="MDC8012224.1"/>
    <property type="molecule type" value="Genomic_DNA"/>
</dbReference>
<dbReference type="RefSeq" id="WP_263543472.1">
    <property type="nucleotide sequence ID" value="NZ_JAOVZO020000003.1"/>
</dbReference>
<dbReference type="Gene3D" id="3.40.190.290">
    <property type="match status" value="1"/>
</dbReference>
<dbReference type="PRINTS" id="PR00039">
    <property type="entry name" value="HTHLYSR"/>
</dbReference>
<dbReference type="CDD" id="cd05466">
    <property type="entry name" value="PBP2_LTTR_substrate"/>
    <property type="match status" value="1"/>
</dbReference>
<dbReference type="Pfam" id="PF00126">
    <property type="entry name" value="HTH_1"/>
    <property type="match status" value="1"/>
</dbReference>